<proteinExistence type="predicted"/>
<accession>A0A2T7EYN3</accession>
<dbReference type="CDD" id="cd00051">
    <property type="entry name" value="EFh"/>
    <property type="match status" value="1"/>
</dbReference>
<feature type="domain" description="EF-hand" evidence="2">
    <location>
        <begin position="23"/>
        <end position="58"/>
    </location>
</feature>
<keyword evidence="1" id="KW-0106">Calcium</keyword>
<name>A0A2T7EYN3_9POAL</name>
<dbReference type="InterPro" id="IPR002048">
    <property type="entry name" value="EF_hand_dom"/>
</dbReference>
<protein>
    <recommendedName>
        <fullName evidence="2">EF-hand domain-containing protein</fullName>
    </recommendedName>
</protein>
<dbReference type="OrthoDB" id="26525at2759"/>
<dbReference type="PROSITE" id="PS50222">
    <property type="entry name" value="EF_HAND_2"/>
    <property type="match status" value="1"/>
</dbReference>
<dbReference type="Proteomes" id="UP000244336">
    <property type="component" value="Chromosome 2"/>
</dbReference>
<dbReference type="GO" id="GO:0005509">
    <property type="term" value="F:calcium ion binding"/>
    <property type="evidence" value="ECO:0007669"/>
    <property type="project" value="InterPro"/>
</dbReference>
<dbReference type="PROSITE" id="PS00018">
    <property type="entry name" value="EF_HAND_1"/>
    <property type="match status" value="2"/>
</dbReference>
<evidence type="ECO:0000313" key="3">
    <source>
        <dbReference type="EMBL" id="PUZ72938.1"/>
    </source>
</evidence>
<dbReference type="STRING" id="1504633.A0A2T7EYN3"/>
<dbReference type="Gramene" id="PUZ72938">
    <property type="protein sequence ID" value="PUZ72938"/>
    <property type="gene ID" value="GQ55_2G435400"/>
</dbReference>
<keyword evidence="4" id="KW-1185">Reference proteome</keyword>
<sequence>MPINMIARPMAMMREGPPDPSMTVEGFKEWLLKKFDANHDGRISKHELREALRRHGGGRWLAAWRCGRAVHHADTNRNGFVDDAEIGNLVAFARKEMGLRISTLVGRDDARCSLHERLMNLYMKPIHNMNQLCSIQARQPFVFPLYRAYVSMLAHGSFHLLVNKGASSACLCAASYLQGFDV</sequence>
<dbReference type="InterPro" id="IPR018247">
    <property type="entry name" value="EF_Hand_1_Ca_BS"/>
</dbReference>
<dbReference type="Pfam" id="PF13202">
    <property type="entry name" value="EF-hand_5"/>
    <property type="match status" value="1"/>
</dbReference>
<dbReference type="SUPFAM" id="SSF47473">
    <property type="entry name" value="EF-hand"/>
    <property type="match status" value="1"/>
</dbReference>
<evidence type="ECO:0000256" key="1">
    <source>
        <dbReference type="ARBA" id="ARBA00022837"/>
    </source>
</evidence>
<dbReference type="InterPro" id="IPR011992">
    <property type="entry name" value="EF-hand-dom_pair"/>
</dbReference>
<reference evidence="3 4" key="1">
    <citation type="submission" date="2018-04" db="EMBL/GenBank/DDBJ databases">
        <title>WGS assembly of Panicum hallii var. hallii HAL2.</title>
        <authorList>
            <person name="Lovell J."/>
            <person name="Jenkins J."/>
            <person name="Lowry D."/>
            <person name="Mamidi S."/>
            <person name="Sreedasyam A."/>
            <person name="Weng X."/>
            <person name="Barry K."/>
            <person name="Bonette J."/>
            <person name="Campitelli B."/>
            <person name="Daum C."/>
            <person name="Gordon S."/>
            <person name="Gould B."/>
            <person name="Lipzen A."/>
            <person name="MacQueen A."/>
            <person name="Palacio-Mejia J."/>
            <person name="Plott C."/>
            <person name="Shakirov E."/>
            <person name="Shu S."/>
            <person name="Yoshinaga Y."/>
            <person name="Zane M."/>
            <person name="Rokhsar D."/>
            <person name="Grimwood J."/>
            <person name="Schmutz J."/>
            <person name="Juenger T."/>
        </authorList>
    </citation>
    <scope>NUCLEOTIDE SEQUENCE [LARGE SCALE GENOMIC DNA]</scope>
    <source>
        <strain evidence="4">cv. HAL2</strain>
    </source>
</reference>
<dbReference type="Gene3D" id="1.10.238.10">
    <property type="entry name" value="EF-hand"/>
    <property type="match status" value="1"/>
</dbReference>
<evidence type="ECO:0000313" key="4">
    <source>
        <dbReference type="Proteomes" id="UP000244336"/>
    </source>
</evidence>
<dbReference type="AlphaFoldDB" id="A0A2T7EYN3"/>
<gene>
    <name evidence="3" type="ORF">GQ55_2G435400</name>
</gene>
<dbReference type="EMBL" id="CM009750">
    <property type="protein sequence ID" value="PUZ72938.1"/>
    <property type="molecule type" value="Genomic_DNA"/>
</dbReference>
<evidence type="ECO:0000259" key="2">
    <source>
        <dbReference type="PROSITE" id="PS50222"/>
    </source>
</evidence>
<organism evidence="3 4">
    <name type="scientific">Panicum hallii var. hallii</name>
    <dbReference type="NCBI Taxonomy" id="1504633"/>
    <lineage>
        <taxon>Eukaryota</taxon>
        <taxon>Viridiplantae</taxon>
        <taxon>Streptophyta</taxon>
        <taxon>Embryophyta</taxon>
        <taxon>Tracheophyta</taxon>
        <taxon>Spermatophyta</taxon>
        <taxon>Magnoliopsida</taxon>
        <taxon>Liliopsida</taxon>
        <taxon>Poales</taxon>
        <taxon>Poaceae</taxon>
        <taxon>PACMAD clade</taxon>
        <taxon>Panicoideae</taxon>
        <taxon>Panicodae</taxon>
        <taxon>Paniceae</taxon>
        <taxon>Panicinae</taxon>
        <taxon>Panicum</taxon>
        <taxon>Panicum sect. Panicum</taxon>
    </lineage>
</organism>